<dbReference type="InterPro" id="IPR028098">
    <property type="entry name" value="Glyco_trans_4-like_N"/>
</dbReference>
<evidence type="ECO:0000256" key="1">
    <source>
        <dbReference type="ARBA" id="ARBA00022679"/>
    </source>
</evidence>
<dbReference type="SUPFAM" id="SSF53756">
    <property type="entry name" value="UDP-Glycosyltransferase/glycogen phosphorylase"/>
    <property type="match status" value="1"/>
</dbReference>
<name>A0A0G0QME3_9BACT</name>
<comment type="caution">
    <text evidence="4">The sequence shown here is derived from an EMBL/GenBank/DDBJ whole genome shotgun (WGS) entry which is preliminary data.</text>
</comment>
<dbReference type="GO" id="GO:0016757">
    <property type="term" value="F:glycosyltransferase activity"/>
    <property type="evidence" value="ECO:0007669"/>
    <property type="project" value="InterPro"/>
</dbReference>
<protein>
    <submittedName>
        <fullName evidence="4">Glycosyl transferase group 1</fullName>
    </submittedName>
</protein>
<accession>A0A0G0QME3</accession>
<organism evidence="4 5">
    <name type="scientific">Candidatus Woesebacteria bacterium GW2011_GWA1_39_21b</name>
    <dbReference type="NCBI Taxonomy" id="1618551"/>
    <lineage>
        <taxon>Bacteria</taxon>
        <taxon>Candidatus Woeseibacteriota</taxon>
    </lineage>
</organism>
<dbReference type="PANTHER" id="PTHR46401:SF2">
    <property type="entry name" value="GLYCOSYLTRANSFERASE WBBK-RELATED"/>
    <property type="match status" value="1"/>
</dbReference>
<dbReference type="Proteomes" id="UP000034690">
    <property type="component" value="Unassembled WGS sequence"/>
</dbReference>
<evidence type="ECO:0000259" key="3">
    <source>
        <dbReference type="Pfam" id="PF13439"/>
    </source>
</evidence>
<dbReference type="CDD" id="cd03809">
    <property type="entry name" value="GT4_MtfB-like"/>
    <property type="match status" value="1"/>
</dbReference>
<keyword evidence="1 4" id="KW-0808">Transferase</keyword>
<dbReference type="AlphaFoldDB" id="A0A0G0QME3"/>
<feature type="domain" description="Glycosyltransferase subfamily 4-like N-terminal" evidence="3">
    <location>
        <begin position="56"/>
        <end position="170"/>
    </location>
</feature>
<reference evidence="4 5" key="1">
    <citation type="journal article" date="2015" name="Nature">
        <title>rRNA introns, odd ribosomes, and small enigmatic genomes across a large radiation of phyla.</title>
        <authorList>
            <person name="Brown C.T."/>
            <person name="Hug L.A."/>
            <person name="Thomas B.C."/>
            <person name="Sharon I."/>
            <person name="Castelle C.J."/>
            <person name="Singh A."/>
            <person name="Wilkins M.J."/>
            <person name="Williams K.H."/>
            <person name="Banfield J.F."/>
        </authorList>
    </citation>
    <scope>NUCLEOTIDE SEQUENCE [LARGE SCALE GENOMIC DNA]</scope>
</reference>
<sequence>MIIGIDGNEANESERVGVHQYAFEILWALYKLQDIKNSYIIYLKSPPSYDLPPETHLWTYKVIPGGRFWVLSRLMPRVLYTEKLDVFFSPGHYLPPFTGCPKVMTIHDLGYLKFSEQFTKYDFWQLKYWSAISIFISKYIICPSKYTAKDIVRHYPFASNKIKVVYHGYNKALFNKNIDNNFVRQSLQKYRITKNYILFLSTLKPSKNIEGLLDAFKEIRKEYDYKLVIAGKKGWLYETIFRKVKNLGFEKDVIFTDYVPEVDKPALIKGAKIFVLPSFWEGFGMDVLNALACGTPVVLSNVASLPEVGGEAGIYIDPYDIKDIIRGMKKVLKMNSKEYNKLAERGFSQVQKFSWQKTAKKTLEVLTKAVK</sequence>
<evidence type="ECO:0000313" key="4">
    <source>
        <dbReference type="EMBL" id="KKR11560.1"/>
    </source>
</evidence>
<dbReference type="InterPro" id="IPR001296">
    <property type="entry name" value="Glyco_trans_1"/>
</dbReference>
<dbReference type="EMBL" id="LBWQ01000034">
    <property type="protein sequence ID" value="KKR11560.1"/>
    <property type="molecule type" value="Genomic_DNA"/>
</dbReference>
<proteinExistence type="predicted"/>
<dbReference type="FunFam" id="3.40.50.2000:FF:000119">
    <property type="entry name" value="Glycosyl transferase group 1"/>
    <property type="match status" value="1"/>
</dbReference>
<feature type="domain" description="Glycosyl transferase family 1" evidence="2">
    <location>
        <begin position="193"/>
        <end position="346"/>
    </location>
</feature>
<dbReference type="Pfam" id="PF00534">
    <property type="entry name" value="Glycos_transf_1"/>
    <property type="match status" value="1"/>
</dbReference>
<dbReference type="Gene3D" id="3.40.50.2000">
    <property type="entry name" value="Glycogen Phosphorylase B"/>
    <property type="match status" value="2"/>
</dbReference>
<evidence type="ECO:0000313" key="5">
    <source>
        <dbReference type="Proteomes" id="UP000034690"/>
    </source>
</evidence>
<dbReference type="Pfam" id="PF13439">
    <property type="entry name" value="Glyco_transf_4"/>
    <property type="match status" value="1"/>
</dbReference>
<dbReference type="PANTHER" id="PTHR46401">
    <property type="entry name" value="GLYCOSYLTRANSFERASE WBBK-RELATED"/>
    <property type="match status" value="1"/>
</dbReference>
<gene>
    <name evidence="4" type="ORF">UT40_C0034G0003</name>
</gene>
<evidence type="ECO:0000259" key="2">
    <source>
        <dbReference type="Pfam" id="PF00534"/>
    </source>
</evidence>